<protein>
    <submittedName>
        <fullName evidence="1">Antitoxin (DNA-binding transcriptional repressor) of toxin-antitoxin stability system</fullName>
    </submittedName>
</protein>
<dbReference type="Proteomes" id="UP000574761">
    <property type="component" value="Unassembled WGS sequence"/>
</dbReference>
<gene>
    <name evidence="1" type="ORF">GGQ64_005261</name>
</gene>
<dbReference type="RefSeq" id="WP_183808164.1">
    <property type="nucleotide sequence ID" value="NZ_JACIEE010000014.1"/>
</dbReference>
<dbReference type="AlphaFoldDB" id="A0A7W6GNI3"/>
<reference evidence="1 2" key="1">
    <citation type="submission" date="2020-08" db="EMBL/GenBank/DDBJ databases">
        <title>Genomic Encyclopedia of Type Strains, Phase IV (KMG-IV): sequencing the most valuable type-strain genomes for metagenomic binning, comparative biology and taxonomic classification.</title>
        <authorList>
            <person name="Goeker M."/>
        </authorList>
    </citation>
    <scope>NUCLEOTIDE SEQUENCE [LARGE SCALE GENOMIC DNA]</scope>
    <source>
        <strain evidence="1 2">DSM 100211</strain>
    </source>
</reference>
<evidence type="ECO:0000313" key="2">
    <source>
        <dbReference type="Proteomes" id="UP000574761"/>
    </source>
</evidence>
<comment type="caution">
    <text evidence="1">The sequence shown here is derived from an EMBL/GenBank/DDBJ whole genome shotgun (WGS) entry which is preliminary data.</text>
</comment>
<accession>A0A7W6GNI3</accession>
<organism evidence="1 2">
    <name type="scientific">Mycoplana azooxidifex</name>
    <dbReference type="NCBI Taxonomy" id="1636188"/>
    <lineage>
        <taxon>Bacteria</taxon>
        <taxon>Pseudomonadati</taxon>
        <taxon>Pseudomonadota</taxon>
        <taxon>Alphaproteobacteria</taxon>
        <taxon>Hyphomicrobiales</taxon>
        <taxon>Rhizobiaceae</taxon>
        <taxon>Mycoplana</taxon>
    </lineage>
</organism>
<dbReference type="GO" id="GO:0003677">
    <property type="term" value="F:DNA binding"/>
    <property type="evidence" value="ECO:0007669"/>
    <property type="project" value="UniProtKB-KW"/>
</dbReference>
<keyword evidence="1" id="KW-0238">DNA-binding</keyword>
<proteinExistence type="predicted"/>
<dbReference type="EMBL" id="JACIEE010000014">
    <property type="protein sequence ID" value="MBB3980014.1"/>
    <property type="molecule type" value="Genomic_DNA"/>
</dbReference>
<sequence>MKIFVDVREAAERLEELVDLVFRADEVFVCRGERPVAQLAIFLREDGLPPNGTAEEAAADIAGAAHSGKRTQVGRFRSIDEVWAHAADGKTGWNQDKTSTHEDLYDAYGLPV</sequence>
<name>A0A7W6GNI3_9HYPH</name>
<evidence type="ECO:0000313" key="1">
    <source>
        <dbReference type="EMBL" id="MBB3980014.1"/>
    </source>
</evidence>
<keyword evidence="2" id="KW-1185">Reference proteome</keyword>